<keyword evidence="2" id="KW-0597">Phosphoprotein</keyword>
<evidence type="ECO:0000256" key="1">
    <source>
        <dbReference type="ARBA" id="ARBA00022468"/>
    </source>
</evidence>
<dbReference type="PROSITE" id="PS50018">
    <property type="entry name" value="RAS_GTPASE_ACTIV_2"/>
    <property type="match status" value="1"/>
</dbReference>
<feature type="region of interest" description="Disordered" evidence="4">
    <location>
        <begin position="136"/>
        <end position="157"/>
    </location>
</feature>
<dbReference type="EMBL" id="JADGKB010000002">
    <property type="protein sequence ID" value="KAJ3262232.1"/>
    <property type="molecule type" value="Genomic_DNA"/>
</dbReference>
<dbReference type="InterPro" id="IPR039360">
    <property type="entry name" value="Ras_GTPase"/>
</dbReference>
<dbReference type="AlphaFoldDB" id="A0AAD5UMR5"/>
<evidence type="ECO:0000256" key="4">
    <source>
        <dbReference type="SAM" id="MobiDB-lite"/>
    </source>
</evidence>
<keyword evidence="7" id="KW-1185">Reference proteome</keyword>
<dbReference type="InterPro" id="IPR008936">
    <property type="entry name" value="Rho_GTPase_activation_prot"/>
</dbReference>
<keyword evidence="1" id="KW-0343">GTPase activation</keyword>
<sequence>MKEYKKKSRDLSDVTRDNSLVTMLLVAYARYEGTSYLSLTLSKPLNTVYNLLSNCEIDPQKINSEDVHKTMAQNRKNLEEACKILFSHIFDNRKRMPATLLDMCAFLSQTVEELMDKSNTSIALLPASVERKLSRVGKKKPEFSESPSGMNFMGDHTPFGSIKAKDSPLTSSPGNVYPLSGLVPSPSHHSKLSTNSAKNLGNLTVAEKIVGSFLFLRFLVPAITTPEPSTFSEKITPAVRRGLILCGKMLTSLCNDTEFGHKELSLMDCNEKLQSLSAENLRLDYRSLTNPPPPDQDIVALFQSLSKNMDRLEKDIIEKKKTMEAADGEKLMVQFHDLKMLLDSGSYGTDTSHEANAAAFKKKKSWWLRMITIFNK</sequence>
<evidence type="ECO:0000313" key="7">
    <source>
        <dbReference type="Proteomes" id="UP001210925"/>
    </source>
</evidence>
<dbReference type="SUPFAM" id="SSF48350">
    <property type="entry name" value="GTPase activation domain, GAP"/>
    <property type="match status" value="2"/>
</dbReference>
<dbReference type="Proteomes" id="UP001210925">
    <property type="component" value="Unassembled WGS sequence"/>
</dbReference>
<dbReference type="PANTHER" id="PTHR10194:SF142">
    <property type="entry name" value="NEUROFIBROMIN"/>
    <property type="match status" value="1"/>
</dbReference>
<evidence type="ECO:0000313" key="6">
    <source>
        <dbReference type="EMBL" id="KAJ3262232.1"/>
    </source>
</evidence>
<feature type="domain" description="Ras-GAP" evidence="5">
    <location>
        <begin position="1"/>
        <end position="255"/>
    </location>
</feature>
<accession>A0AAD5UMR5</accession>
<dbReference type="InterPro" id="IPR001936">
    <property type="entry name" value="RasGAP_dom"/>
</dbReference>
<dbReference type="PANTHER" id="PTHR10194">
    <property type="entry name" value="RAS GTPASE-ACTIVATING PROTEINS"/>
    <property type="match status" value="1"/>
</dbReference>
<keyword evidence="3" id="KW-0175">Coiled coil</keyword>
<protein>
    <recommendedName>
        <fullName evidence="5">Ras-GAP domain-containing protein</fullName>
    </recommendedName>
</protein>
<organism evidence="6 7">
    <name type="scientific">Boothiomyces macroporosus</name>
    <dbReference type="NCBI Taxonomy" id="261099"/>
    <lineage>
        <taxon>Eukaryota</taxon>
        <taxon>Fungi</taxon>
        <taxon>Fungi incertae sedis</taxon>
        <taxon>Chytridiomycota</taxon>
        <taxon>Chytridiomycota incertae sedis</taxon>
        <taxon>Chytridiomycetes</taxon>
        <taxon>Rhizophydiales</taxon>
        <taxon>Terramycetaceae</taxon>
        <taxon>Boothiomyces</taxon>
    </lineage>
</organism>
<proteinExistence type="predicted"/>
<dbReference type="Pfam" id="PF00616">
    <property type="entry name" value="RasGAP"/>
    <property type="match status" value="2"/>
</dbReference>
<evidence type="ECO:0000259" key="5">
    <source>
        <dbReference type="PROSITE" id="PS50018"/>
    </source>
</evidence>
<dbReference type="SMART" id="SM00323">
    <property type="entry name" value="RasGAP"/>
    <property type="match status" value="1"/>
</dbReference>
<evidence type="ECO:0000256" key="2">
    <source>
        <dbReference type="ARBA" id="ARBA00022553"/>
    </source>
</evidence>
<comment type="caution">
    <text evidence="6">The sequence shown here is derived from an EMBL/GenBank/DDBJ whole genome shotgun (WGS) entry which is preliminary data.</text>
</comment>
<gene>
    <name evidence="6" type="ORF">HK103_002645</name>
</gene>
<dbReference type="GO" id="GO:0005096">
    <property type="term" value="F:GTPase activator activity"/>
    <property type="evidence" value="ECO:0007669"/>
    <property type="project" value="UniProtKB-KW"/>
</dbReference>
<name>A0AAD5UMR5_9FUNG</name>
<evidence type="ECO:0000256" key="3">
    <source>
        <dbReference type="SAM" id="Coils"/>
    </source>
</evidence>
<feature type="coiled-coil region" evidence="3">
    <location>
        <begin position="302"/>
        <end position="329"/>
    </location>
</feature>
<reference evidence="6" key="1">
    <citation type="submission" date="2020-05" db="EMBL/GenBank/DDBJ databases">
        <title>Phylogenomic resolution of chytrid fungi.</title>
        <authorList>
            <person name="Stajich J.E."/>
            <person name="Amses K."/>
            <person name="Simmons R."/>
            <person name="Seto K."/>
            <person name="Myers J."/>
            <person name="Bonds A."/>
            <person name="Quandt C.A."/>
            <person name="Barry K."/>
            <person name="Liu P."/>
            <person name="Grigoriev I."/>
            <person name="Longcore J.E."/>
            <person name="James T.Y."/>
        </authorList>
    </citation>
    <scope>NUCLEOTIDE SEQUENCE</scope>
    <source>
        <strain evidence="6">PLAUS21</strain>
    </source>
</reference>
<dbReference type="Gene3D" id="1.10.506.10">
    <property type="entry name" value="GTPase Activation - p120gap, domain 1"/>
    <property type="match status" value="1"/>
</dbReference>